<gene>
    <name evidence="2" type="ORF">POF43_004710</name>
    <name evidence="3" type="ORF">POF50_018225</name>
</gene>
<proteinExistence type="predicted"/>
<dbReference type="Proteomes" id="UP001156398">
    <property type="component" value="Unassembled WGS sequence"/>
</dbReference>
<organism evidence="3">
    <name type="scientific">Streptantibioticus silvisoli</name>
    <dbReference type="NCBI Taxonomy" id="2705255"/>
    <lineage>
        <taxon>Bacteria</taxon>
        <taxon>Bacillati</taxon>
        <taxon>Actinomycetota</taxon>
        <taxon>Actinomycetes</taxon>
        <taxon>Kitasatosporales</taxon>
        <taxon>Streptomycetaceae</taxon>
        <taxon>Streptantibioticus</taxon>
    </lineage>
</organism>
<dbReference type="EMBL" id="JAAGKO020000004">
    <property type="protein sequence ID" value="MDI5962033.1"/>
    <property type="molecule type" value="Genomic_DNA"/>
</dbReference>
<comment type="caution">
    <text evidence="3">The sequence shown here is derived from an EMBL/GenBank/DDBJ whole genome shotgun (WGS) entry which is preliminary data.</text>
</comment>
<feature type="region of interest" description="Disordered" evidence="1">
    <location>
        <begin position="38"/>
        <end position="93"/>
    </location>
</feature>
<evidence type="ECO:0000313" key="4">
    <source>
        <dbReference type="Proteomes" id="UP001156398"/>
    </source>
</evidence>
<sequence length="93" mass="9740">MSDHSALPAPGLAEVVVTAATPDVARRVAEVLRDAFEATEQSSHPAAPDGSGTRLNLTVDTTRTSDPARGRRLWFTGHRRHRGTAGGPSTPAA</sequence>
<name>A0AA90HAR6_9ACTN</name>
<dbReference type="RefSeq" id="WP_271316915.1">
    <property type="nucleotide sequence ID" value="NZ_JAAGKO020000004.1"/>
</dbReference>
<feature type="compositionally biased region" description="Polar residues" evidence="1">
    <location>
        <begin position="53"/>
        <end position="65"/>
    </location>
</feature>
<keyword evidence="4" id="KW-1185">Reference proteome</keyword>
<evidence type="ECO:0000313" key="2">
    <source>
        <dbReference type="EMBL" id="MDI5962033.1"/>
    </source>
</evidence>
<evidence type="ECO:0000313" key="3">
    <source>
        <dbReference type="EMBL" id="MDI5971257.1"/>
    </source>
</evidence>
<dbReference type="AlphaFoldDB" id="A0AA90HAR6"/>
<protein>
    <submittedName>
        <fullName evidence="3">Uncharacterized protein</fullName>
    </submittedName>
</protein>
<evidence type="ECO:0000256" key="1">
    <source>
        <dbReference type="SAM" id="MobiDB-lite"/>
    </source>
</evidence>
<reference evidence="3 4" key="1">
    <citation type="submission" date="2023-05" db="EMBL/GenBank/DDBJ databases">
        <title>Streptantibioticus silvisoli sp. nov., acidotolerant actinomycetes 1 from pine litter.</title>
        <authorList>
            <person name="Swiecimska M."/>
            <person name="Golinska P."/>
            <person name="Sangal V."/>
            <person name="Wachnowicz B."/>
            <person name="Goodfellow M."/>
        </authorList>
    </citation>
    <scope>NUCLEOTIDE SEQUENCE</scope>
    <source>
        <strain evidence="3">SL13</strain>
        <strain evidence="2 4">SL54</strain>
    </source>
</reference>
<dbReference type="EMBL" id="JABXJJ020000021">
    <property type="protein sequence ID" value="MDI5971257.1"/>
    <property type="molecule type" value="Genomic_DNA"/>
</dbReference>
<accession>A0AA90HAR6</accession>